<proteinExistence type="predicted"/>
<dbReference type="EMBL" id="JAMYRI010000009">
    <property type="protein sequence ID" value="MER9285613.1"/>
    <property type="molecule type" value="Genomic_DNA"/>
</dbReference>
<evidence type="ECO:0000313" key="1">
    <source>
        <dbReference type="EMBL" id="MER9285613.1"/>
    </source>
</evidence>
<evidence type="ECO:0000313" key="2">
    <source>
        <dbReference type="Proteomes" id="UP001480082"/>
    </source>
</evidence>
<protein>
    <submittedName>
        <fullName evidence="1">Cupin domain-containing protein</fullName>
    </submittedName>
</protein>
<sequence>MTQNAAAIASERELGTALSSKVQHLRRLKNMSLDALAKRAGLSKGTVVAIEQAKANPSIGVLCRLALAFSLSVTDLLSETSQEITDDPIERTKSATLWQTPQGSEAKLVASTSGRTMFEMWSWTIAPGDVHWSDAHSRGARELVSVLRGSLKVTVGSETMVLQAGEAARLLTDQPHSYAAAGDHAVSFSMAVLERSEET</sequence>
<reference evidence="1 2" key="1">
    <citation type="journal article" date="2024" name="Proc. Natl. Acad. Sci. U.S.A.">
        <title>The evolutionary genomics of adaptation to stress in wild rhizobium bacteria.</title>
        <authorList>
            <person name="Kehlet-Delgado H."/>
            <person name="Montoya A.P."/>
            <person name="Jensen K.T."/>
            <person name="Wendlandt C.E."/>
            <person name="Dexheimer C."/>
            <person name="Roberts M."/>
            <person name="Torres Martinez L."/>
            <person name="Friesen M.L."/>
            <person name="Griffitts J.S."/>
            <person name="Porter S.S."/>
        </authorList>
    </citation>
    <scope>NUCLEOTIDE SEQUENCE [LARGE SCALE GENOMIC DNA]</scope>
    <source>
        <strain evidence="1 2">M0468</strain>
    </source>
</reference>
<dbReference type="Proteomes" id="UP001480082">
    <property type="component" value="Unassembled WGS sequence"/>
</dbReference>
<comment type="caution">
    <text evidence="1">The sequence shown here is derived from an EMBL/GenBank/DDBJ whole genome shotgun (WGS) entry which is preliminary data.</text>
</comment>
<name>A0ACC6T0N7_9HYPH</name>
<accession>A0ACC6T0N7</accession>
<keyword evidence="2" id="KW-1185">Reference proteome</keyword>
<gene>
    <name evidence="1" type="ORF">NKI81_16820</name>
</gene>
<organism evidence="1 2">
    <name type="scientific">Mesorhizobium australicum</name>
    <dbReference type="NCBI Taxonomy" id="536018"/>
    <lineage>
        <taxon>Bacteria</taxon>
        <taxon>Pseudomonadati</taxon>
        <taxon>Pseudomonadota</taxon>
        <taxon>Alphaproteobacteria</taxon>
        <taxon>Hyphomicrobiales</taxon>
        <taxon>Phyllobacteriaceae</taxon>
        <taxon>Mesorhizobium</taxon>
    </lineage>
</organism>